<evidence type="ECO:0000313" key="2">
    <source>
        <dbReference type="EMBL" id="KZV41157.1"/>
    </source>
</evidence>
<dbReference type="PANTHER" id="PTHR33095:SF81">
    <property type="entry name" value="OS07G0619500 PROTEIN"/>
    <property type="match status" value="1"/>
</dbReference>
<organism evidence="2 3">
    <name type="scientific">Dorcoceras hygrometricum</name>
    <dbReference type="NCBI Taxonomy" id="472368"/>
    <lineage>
        <taxon>Eukaryota</taxon>
        <taxon>Viridiplantae</taxon>
        <taxon>Streptophyta</taxon>
        <taxon>Embryophyta</taxon>
        <taxon>Tracheophyta</taxon>
        <taxon>Spermatophyta</taxon>
        <taxon>Magnoliopsida</taxon>
        <taxon>eudicotyledons</taxon>
        <taxon>Gunneridae</taxon>
        <taxon>Pentapetalae</taxon>
        <taxon>asterids</taxon>
        <taxon>lamiids</taxon>
        <taxon>Lamiales</taxon>
        <taxon>Gesneriaceae</taxon>
        <taxon>Didymocarpoideae</taxon>
        <taxon>Trichosporeae</taxon>
        <taxon>Loxocarpinae</taxon>
        <taxon>Dorcoceras</taxon>
    </lineage>
</organism>
<dbReference type="OrthoDB" id="667051at2759"/>
<feature type="compositionally biased region" description="Low complexity" evidence="1">
    <location>
        <begin position="258"/>
        <end position="269"/>
    </location>
</feature>
<protein>
    <submittedName>
        <fullName evidence="2">Uncharacterized protein</fullName>
    </submittedName>
</protein>
<gene>
    <name evidence="2" type="ORF">F511_10291</name>
</gene>
<proteinExistence type="predicted"/>
<dbReference type="EMBL" id="KQ999821">
    <property type="protein sequence ID" value="KZV41157.1"/>
    <property type="molecule type" value="Genomic_DNA"/>
</dbReference>
<evidence type="ECO:0000256" key="1">
    <source>
        <dbReference type="SAM" id="MobiDB-lite"/>
    </source>
</evidence>
<keyword evidence="3" id="KW-1185">Reference proteome</keyword>
<feature type="region of interest" description="Disordered" evidence="1">
    <location>
        <begin position="105"/>
        <end position="135"/>
    </location>
</feature>
<sequence>MEVISPSDLTLPFKFDTPSCLSASSSPHRIGATFFYSAPSSPIRAFGRHDFHHGDDNCSPSSAVPFYWEEKPGTPKEDNFKDADFEFDSSRDFGRCSVSADELFDGGKIRPLKPPPGFQYSQSKPLGSPKSPPSSTKLIFGAFSPRHRVKDFDPFAAALEETRRSNFQESVNGDKGTKSLSPFRVSHLLSNQETTKNHHPAKASLSPASSFSSLWHKKWRIKDFLLFRSASESWKTDDNQMKKDSFLNKTHDQDESTESSFSSNASVESESSRRRSVPPISAHKFHYSVKRTVSEEMRKRRSLLPHRQGILGCLGFHRSVPQSL</sequence>
<reference evidence="2 3" key="1">
    <citation type="journal article" date="2015" name="Proc. Natl. Acad. Sci. U.S.A.">
        <title>The resurrection genome of Boea hygrometrica: A blueprint for survival of dehydration.</title>
        <authorList>
            <person name="Xiao L."/>
            <person name="Yang G."/>
            <person name="Zhang L."/>
            <person name="Yang X."/>
            <person name="Zhao S."/>
            <person name="Ji Z."/>
            <person name="Zhou Q."/>
            <person name="Hu M."/>
            <person name="Wang Y."/>
            <person name="Chen M."/>
            <person name="Xu Y."/>
            <person name="Jin H."/>
            <person name="Xiao X."/>
            <person name="Hu G."/>
            <person name="Bao F."/>
            <person name="Hu Y."/>
            <person name="Wan P."/>
            <person name="Li L."/>
            <person name="Deng X."/>
            <person name="Kuang T."/>
            <person name="Xiang C."/>
            <person name="Zhu J.K."/>
            <person name="Oliver M.J."/>
            <person name="He Y."/>
        </authorList>
    </citation>
    <scope>NUCLEOTIDE SEQUENCE [LARGE SCALE GENOMIC DNA]</scope>
    <source>
        <strain evidence="3">cv. XS01</strain>
    </source>
</reference>
<accession>A0A2Z7C361</accession>
<dbReference type="Pfam" id="PF07816">
    <property type="entry name" value="DUF1645"/>
    <property type="match status" value="1"/>
</dbReference>
<name>A0A2Z7C361_9LAMI</name>
<dbReference type="InterPro" id="IPR012442">
    <property type="entry name" value="DUF1645_plant"/>
</dbReference>
<feature type="compositionally biased region" description="Low complexity" evidence="1">
    <location>
        <begin position="121"/>
        <end position="135"/>
    </location>
</feature>
<dbReference type="AlphaFoldDB" id="A0A2Z7C361"/>
<feature type="region of interest" description="Disordered" evidence="1">
    <location>
        <begin position="248"/>
        <end position="279"/>
    </location>
</feature>
<dbReference type="PANTHER" id="PTHR33095">
    <property type="entry name" value="OS07G0619500 PROTEIN"/>
    <property type="match status" value="1"/>
</dbReference>
<evidence type="ECO:0000313" key="3">
    <source>
        <dbReference type="Proteomes" id="UP000250235"/>
    </source>
</evidence>
<dbReference type="Proteomes" id="UP000250235">
    <property type="component" value="Unassembled WGS sequence"/>
</dbReference>